<evidence type="ECO:0000313" key="3">
    <source>
        <dbReference type="EMBL" id="KAK9289534.1"/>
    </source>
</evidence>
<dbReference type="Proteomes" id="UP001415857">
    <property type="component" value="Unassembled WGS sequence"/>
</dbReference>
<evidence type="ECO:0008006" key="5">
    <source>
        <dbReference type="Google" id="ProtNLM"/>
    </source>
</evidence>
<dbReference type="EMBL" id="JBBPBK010000002">
    <property type="protein sequence ID" value="KAK9289534.1"/>
    <property type="molecule type" value="Genomic_DNA"/>
</dbReference>
<evidence type="ECO:0000259" key="1">
    <source>
        <dbReference type="Pfam" id="PF03108"/>
    </source>
</evidence>
<gene>
    <name evidence="3" type="ORF">L1049_007689</name>
</gene>
<comment type="caution">
    <text evidence="3">The sequence shown here is derived from an EMBL/GenBank/DDBJ whole genome shotgun (WGS) entry which is preliminary data.</text>
</comment>
<dbReference type="PANTHER" id="PTHR31973">
    <property type="entry name" value="POLYPROTEIN, PUTATIVE-RELATED"/>
    <property type="match status" value="1"/>
</dbReference>
<evidence type="ECO:0000313" key="4">
    <source>
        <dbReference type="Proteomes" id="UP001415857"/>
    </source>
</evidence>
<sequence>MEAPNAGNFLCICHFGGEVVTLIDSLNYKGGQAVGVSITKDTTFAEFIQIFCAQAMMHSTELSFMYTTKYLPTQLLPLNTDCGMRDLVSFNDNYAYVYVHGERVQNIMPTHISEQMSRCEMDSIASVSTPSEHLFEHLTNGVPTSTIGYMSRCVVNQSGPLESTVWGNALHSTGQTFAIAEEFRKILYKFSLAHNFRYKWKRNAPNALSTYCAVEGCPWQIKARAIRSTPIVRVTTFNNVHSHTAHDLITMALMSKAKGIAAILKDKLRQDPDLTPPKIRSEVKRKYGMNVSYKQAWRAKEKTKMNFCGDVSHTYKLLPWLCNSLKDSNPGTIAEWTCDADLNFKQLFIAYGCSVNEFLLGCRPIIAVNSSFLSAPYRGALYSATAFNADDEMYPLAFGILSYENYEDWLWFLQHLKGLIGSLKVTIISDRHNALLESVGEVFGIQNHSHCFTHLKENFGK</sequence>
<dbReference type="PANTHER" id="PTHR31973:SF187">
    <property type="entry name" value="MUTATOR TRANSPOSASE MUDRA PROTEIN"/>
    <property type="match status" value="1"/>
</dbReference>
<reference evidence="3 4" key="1">
    <citation type="journal article" date="2024" name="Plant J.">
        <title>Genome sequences and population genomics reveal climatic adaptation and genomic divergence between two closely related sweetgum species.</title>
        <authorList>
            <person name="Xu W.Q."/>
            <person name="Ren C.Q."/>
            <person name="Zhang X.Y."/>
            <person name="Comes H.P."/>
            <person name="Liu X.H."/>
            <person name="Li Y.G."/>
            <person name="Kettle C.J."/>
            <person name="Jalonen R."/>
            <person name="Gaisberger H."/>
            <person name="Ma Y.Z."/>
            <person name="Qiu Y.X."/>
        </authorList>
    </citation>
    <scope>NUCLEOTIDE SEQUENCE [LARGE SCALE GENOMIC DNA]</scope>
    <source>
        <strain evidence="3">Hangzhou</strain>
    </source>
</reference>
<dbReference type="Pfam" id="PF03108">
    <property type="entry name" value="DBD_Tnp_Mut"/>
    <property type="match status" value="1"/>
</dbReference>
<name>A0AAP0S9D6_LIQFO</name>
<accession>A0AAP0S9D6</accession>
<dbReference type="InterPro" id="IPR004332">
    <property type="entry name" value="Transposase_MuDR"/>
</dbReference>
<dbReference type="InterPro" id="IPR018289">
    <property type="entry name" value="MULE_transposase_dom"/>
</dbReference>
<protein>
    <recommendedName>
        <fullName evidence="5">Transposase</fullName>
    </recommendedName>
</protein>
<dbReference type="AlphaFoldDB" id="A0AAP0S9D6"/>
<feature type="domain" description="Transposase MuDR plant" evidence="1">
    <location>
        <begin position="173"/>
        <end position="231"/>
    </location>
</feature>
<keyword evidence="4" id="KW-1185">Reference proteome</keyword>
<proteinExistence type="predicted"/>
<dbReference type="Pfam" id="PF10551">
    <property type="entry name" value="MULE"/>
    <property type="match status" value="1"/>
</dbReference>
<organism evidence="3 4">
    <name type="scientific">Liquidambar formosana</name>
    <name type="common">Formosan gum</name>
    <dbReference type="NCBI Taxonomy" id="63359"/>
    <lineage>
        <taxon>Eukaryota</taxon>
        <taxon>Viridiplantae</taxon>
        <taxon>Streptophyta</taxon>
        <taxon>Embryophyta</taxon>
        <taxon>Tracheophyta</taxon>
        <taxon>Spermatophyta</taxon>
        <taxon>Magnoliopsida</taxon>
        <taxon>eudicotyledons</taxon>
        <taxon>Gunneridae</taxon>
        <taxon>Pentapetalae</taxon>
        <taxon>Saxifragales</taxon>
        <taxon>Altingiaceae</taxon>
        <taxon>Liquidambar</taxon>
    </lineage>
</organism>
<evidence type="ECO:0000259" key="2">
    <source>
        <dbReference type="Pfam" id="PF10551"/>
    </source>
</evidence>
<feature type="domain" description="MULE transposase" evidence="2">
    <location>
        <begin position="368"/>
        <end position="458"/>
    </location>
</feature>